<feature type="domain" description="RNase H type-1" evidence="7">
    <location>
        <begin position="1"/>
        <end position="113"/>
    </location>
</feature>
<dbReference type="InterPro" id="IPR001584">
    <property type="entry name" value="Integrase_cat-core"/>
</dbReference>
<dbReference type="PANTHER" id="PTHR41694">
    <property type="entry name" value="ENDOGENOUS RETROVIRUS GROUP K MEMBER POL PROTEIN"/>
    <property type="match status" value="1"/>
</dbReference>
<keyword evidence="2" id="KW-0548">Nucleotidyltransferase</keyword>
<evidence type="ECO:0000313" key="9">
    <source>
        <dbReference type="EMBL" id="CAD7691012.1"/>
    </source>
</evidence>
<evidence type="ECO:0000256" key="1">
    <source>
        <dbReference type="ARBA" id="ARBA00022679"/>
    </source>
</evidence>
<dbReference type="PROSITE" id="PS50994">
    <property type="entry name" value="INTEGRASE"/>
    <property type="match status" value="1"/>
</dbReference>
<evidence type="ECO:0000256" key="4">
    <source>
        <dbReference type="ARBA" id="ARBA00022759"/>
    </source>
</evidence>
<evidence type="ECO:0000259" key="7">
    <source>
        <dbReference type="PROSITE" id="PS50879"/>
    </source>
</evidence>
<dbReference type="GO" id="GO:0015074">
    <property type="term" value="P:DNA integration"/>
    <property type="evidence" value="ECO:0007669"/>
    <property type="project" value="InterPro"/>
</dbReference>
<dbReference type="GO" id="GO:0003964">
    <property type="term" value="F:RNA-directed DNA polymerase activity"/>
    <property type="evidence" value="ECO:0007669"/>
    <property type="project" value="UniProtKB-KW"/>
</dbReference>
<dbReference type="InterPro" id="IPR012337">
    <property type="entry name" value="RNaseH-like_sf"/>
</dbReference>
<dbReference type="PROSITE" id="PS50879">
    <property type="entry name" value="RNASE_H_1"/>
    <property type="match status" value="1"/>
</dbReference>
<reference evidence="9" key="1">
    <citation type="submission" date="2020-12" db="EMBL/GenBank/DDBJ databases">
        <authorList>
            <consortium name="Molecular Ecology Group"/>
        </authorList>
    </citation>
    <scope>NUCLEOTIDE SEQUENCE</scope>
    <source>
        <strain evidence="9">TBG_1078</strain>
    </source>
</reference>
<keyword evidence="1" id="KW-0808">Transferase</keyword>
<keyword evidence="4" id="KW-0255">Endonuclease</keyword>
<dbReference type="GO" id="GO:0004523">
    <property type="term" value="F:RNA-DNA hybrid ribonuclease activity"/>
    <property type="evidence" value="ECO:0007669"/>
    <property type="project" value="InterPro"/>
</dbReference>
<keyword evidence="5" id="KW-0378">Hydrolase</keyword>
<proteinExistence type="predicted"/>
<keyword evidence="3" id="KW-0540">Nuclease</keyword>
<sequence>MLQVADGSSFLAADGRRHTAYAVVTPETVVETVPLPIGTTSQKAELIALTRERGFLTTKGTPIVNGPLIAKLLEALSLPTEVAIVHCRGHQTSKDMVSIGNNKADSVARKTALSNPVSPILFLSTPHRPSYSIKETQALQALGGKAEGKGWIYIRGKIALPENLAHTLITDIHQSLHIGPRALNQFLQPAVHRACKTCSAVNAQRGIRRPGPNHQPGEDWQLDFTHMPRHKAFRYLLTLVDTFTGWIEAYPTARETADVVATILIEHIIPRFGLPRTLQSDNGPAFISSVTQQVAESLNITWKLHIPYHPQSSGTPARTHPGICQPTFTSPILSPAHIRLPLK</sequence>
<evidence type="ECO:0000256" key="6">
    <source>
        <dbReference type="ARBA" id="ARBA00022918"/>
    </source>
</evidence>
<dbReference type="Proteomes" id="UP000645828">
    <property type="component" value="Unassembled WGS sequence"/>
</dbReference>
<evidence type="ECO:0000256" key="2">
    <source>
        <dbReference type="ARBA" id="ARBA00022695"/>
    </source>
</evidence>
<evidence type="ECO:0000256" key="5">
    <source>
        <dbReference type="ARBA" id="ARBA00022801"/>
    </source>
</evidence>
<keyword evidence="6" id="KW-0695">RNA-directed DNA polymerase</keyword>
<gene>
    <name evidence="9" type="ORF">NYPRO_LOCUS23806</name>
</gene>
<comment type="caution">
    <text evidence="9">The sequence shown here is derived from an EMBL/GenBank/DDBJ whole genome shotgun (WGS) entry which is preliminary data.</text>
</comment>
<dbReference type="Gene3D" id="1.10.340.70">
    <property type="match status" value="1"/>
</dbReference>
<evidence type="ECO:0000256" key="3">
    <source>
        <dbReference type="ARBA" id="ARBA00022722"/>
    </source>
</evidence>
<dbReference type="EMBL" id="CAJHUB010000772">
    <property type="protein sequence ID" value="CAD7691012.1"/>
    <property type="molecule type" value="Genomic_DNA"/>
</dbReference>
<organism evidence="9 10">
    <name type="scientific">Nyctereutes procyonoides</name>
    <name type="common">Raccoon dog</name>
    <name type="synonym">Canis procyonoides</name>
    <dbReference type="NCBI Taxonomy" id="34880"/>
    <lineage>
        <taxon>Eukaryota</taxon>
        <taxon>Metazoa</taxon>
        <taxon>Chordata</taxon>
        <taxon>Craniata</taxon>
        <taxon>Vertebrata</taxon>
        <taxon>Euteleostomi</taxon>
        <taxon>Mammalia</taxon>
        <taxon>Eutheria</taxon>
        <taxon>Laurasiatheria</taxon>
        <taxon>Carnivora</taxon>
        <taxon>Caniformia</taxon>
        <taxon>Canidae</taxon>
        <taxon>Nyctereutes</taxon>
    </lineage>
</organism>
<dbReference type="Gene3D" id="3.30.420.10">
    <property type="entry name" value="Ribonuclease H-like superfamily/Ribonuclease H"/>
    <property type="match status" value="3"/>
</dbReference>
<dbReference type="PANTHER" id="PTHR41694:SF5">
    <property type="entry name" value="RIBONUCLEASE H"/>
    <property type="match status" value="1"/>
</dbReference>
<accession>A0A811ZQ04</accession>
<dbReference type="GO" id="GO:0003676">
    <property type="term" value="F:nucleic acid binding"/>
    <property type="evidence" value="ECO:0007669"/>
    <property type="project" value="InterPro"/>
</dbReference>
<dbReference type="SUPFAM" id="SSF53098">
    <property type="entry name" value="Ribonuclease H-like"/>
    <property type="match status" value="2"/>
</dbReference>
<protein>
    <submittedName>
        <fullName evidence="9">(raccoon dog) hypothetical protein</fullName>
    </submittedName>
</protein>
<dbReference type="AlphaFoldDB" id="A0A811ZQ04"/>
<dbReference type="InterPro" id="IPR036397">
    <property type="entry name" value="RNaseH_sf"/>
</dbReference>
<evidence type="ECO:0000259" key="8">
    <source>
        <dbReference type="PROSITE" id="PS50994"/>
    </source>
</evidence>
<dbReference type="InterPro" id="IPR002156">
    <property type="entry name" value="RNaseH_domain"/>
</dbReference>
<dbReference type="Pfam" id="PF00665">
    <property type="entry name" value="rve"/>
    <property type="match status" value="1"/>
</dbReference>
<name>A0A811ZQ04_NYCPR</name>
<feature type="domain" description="Integrase catalytic" evidence="8">
    <location>
        <begin position="212"/>
        <end position="343"/>
    </location>
</feature>
<evidence type="ECO:0000313" key="10">
    <source>
        <dbReference type="Proteomes" id="UP000645828"/>
    </source>
</evidence>
<keyword evidence="10" id="KW-1185">Reference proteome</keyword>